<dbReference type="Pfam" id="PF09704">
    <property type="entry name" value="Cas_Cas5d"/>
    <property type="match status" value="1"/>
</dbReference>
<keyword evidence="1" id="KW-0051">Antiviral defense</keyword>
<keyword evidence="3" id="KW-1185">Reference proteome</keyword>
<dbReference type="InterPro" id="IPR013422">
    <property type="entry name" value="CRISPR-assoc_prot_Cas5_N"/>
</dbReference>
<organism evidence="2 3">
    <name type="scientific">Azospirillum isscasi</name>
    <dbReference type="NCBI Taxonomy" id="3053926"/>
    <lineage>
        <taxon>Bacteria</taxon>
        <taxon>Pseudomonadati</taxon>
        <taxon>Pseudomonadota</taxon>
        <taxon>Alphaproteobacteria</taxon>
        <taxon>Rhodospirillales</taxon>
        <taxon>Azospirillaceae</taxon>
        <taxon>Azospirillum</taxon>
    </lineage>
</organism>
<gene>
    <name evidence="2" type="primary">cas5</name>
    <name evidence="2" type="ORF">QSG27_23375</name>
</gene>
<proteinExistence type="predicted"/>
<dbReference type="Proteomes" id="UP001227317">
    <property type="component" value="Unassembled WGS sequence"/>
</dbReference>
<dbReference type="RefSeq" id="WP_306710397.1">
    <property type="nucleotide sequence ID" value="NZ_JAUJFI010000159.1"/>
</dbReference>
<evidence type="ECO:0000256" key="1">
    <source>
        <dbReference type="ARBA" id="ARBA00023118"/>
    </source>
</evidence>
<dbReference type="InterPro" id="IPR021124">
    <property type="entry name" value="CRISPR-assoc_prot_Cas5"/>
</dbReference>
<evidence type="ECO:0000313" key="3">
    <source>
        <dbReference type="Proteomes" id="UP001227317"/>
    </source>
</evidence>
<dbReference type="Gene3D" id="3.30.70.2660">
    <property type="match status" value="1"/>
</dbReference>
<name>A0ABU0WN67_9PROT</name>
<accession>A0ABU0WN67</accession>
<evidence type="ECO:0000313" key="2">
    <source>
        <dbReference type="EMBL" id="MDQ2105658.1"/>
    </source>
</evidence>
<reference evidence="2 3" key="1">
    <citation type="submission" date="2023-06" db="EMBL/GenBank/DDBJ databases">
        <title>Azospirillum isscasensis sp.nov, a bacterium isolated from rhizosphere soil of rice.</title>
        <authorList>
            <person name="Wang H."/>
        </authorList>
    </citation>
    <scope>NUCLEOTIDE SEQUENCE [LARGE SCALE GENOMIC DNA]</scope>
    <source>
        <strain evidence="2 3">C340-1</strain>
    </source>
</reference>
<sequence length="211" mass="23720">MKPYVVELEVSGPLAMFARPDTGATPTSYPAPTWSAAKGLLESIARLPDGRAWLHPTRVEICRHRDAPGGAVTYQRYATNYGGPLRKEQNVRSGTGMQVFANVLSNVCYRIHADIRGVRSDGRENPRHHLHGLFLRRLRQGLCYRTPALGLSEFTCDYWGPPRPDWRIDDALDLEVPSMLSSVWDRPQDGGYAPRFVQNVRIEKGVLSYAE</sequence>
<protein>
    <submittedName>
        <fullName evidence="2">CRISPR-associated protein Cas5</fullName>
    </submittedName>
</protein>
<comment type="caution">
    <text evidence="2">The sequence shown here is derived from an EMBL/GenBank/DDBJ whole genome shotgun (WGS) entry which is preliminary data.</text>
</comment>
<dbReference type="EMBL" id="JAUJFI010000159">
    <property type="protein sequence ID" value="MDQ2105658.1"/>
    <property type="molecule type" value="Genomic_DNA"/>
</dbReference>
<dbReference type="NCBIfam" id="TIGR02593">
    <property type="entry name" value="CRISPR_cas5"/>
    <property type="match status" value="1"/>
</dbReference>